<dbReference type="GO" id="GO:0006508">
    <property type="term" value="P:proteolysis"/>
    <property type="evidence" value="ECO:0007669"/>
    <property type="project" value="UniProtKB-KW"/>
</dbReference>
<reference evidence="18 19" key="1">
    <citation type="submission" date="2015-08" db="EMBL/GenBank/DDBJ databases">
        <title>Next Generation Sequencing and Analysis of the Genome of Puccinia sorghi L Schw, the Causal Agent of Maize Common Rust.</title>
        <authorList>
            <person name="Rochi L."/>
            <person name="Burguener G."/>
            <person name="Darino M."/>
            <person name="Turjanski A."/>
            <person name="Kreff E."/>
            <person name="Dieguez M.J."/>
            <person name="Sacco F."/>
        </authorList>
    </citation>
    <scope>NUCLEOTIDE SEQUENCE [LARGE SCALE GENOMIC DNA]</scope>
    <source>
        <strain evidence="18 19">RO10H11247</strain>
    </source>
</reference>
<name>A0A0L6ULZ7_9BASI</name>
<keyword evidence="13" id="KW-0695">RNA-directed DNA polymerase</keyword>
<keyword evidence="12" id="KW-0229">DNA integration</keyword>
<dbReference type="SUPFAM" id="SSF53098">
    <property type="entry name" value="Ribonuclease H-like"/>
    <property type="match status" value="1"/>
</dbReference>
<dbReference type="GO" id="GO:0008233">
    <property type="term" value="F:peptidase activity"/>
    <property type="evidence" value="ECO:0007669"/>
    <property type="project" value="UniProtKB-KW"/>
</dbReference>
<keyword evidence="3" id="KW-0645">Protease</keyword>
<dbReference type="PANTHER" id="PTHR42648">
    <property type="entry name" value="TRANSPOSASE, PUTATIVE-RELATED"/>
    <property type="match status" value="1"/>
</dbReference>
<evidence type="ECO:0000256" key="10">
    <source>
        <dbReference type="ARBA" id="ARBA00022840"/>
    </source>
</evidence>
<keyword evidence="16" id="KW-0233">DNA recombination</keyword>
<evidence type="ECO:0000259" key="17">
    <source>
        <dbReference type="Pfam" id="PF22936"/>
    </source>
</evidence>
<dbReference type="GO" id="GO:0046872">
    <property type="term" value="F:metal ion binding"/>
    <property type="evidence" value="ECO:0007669"/>
    <property type="project" value="UniProtKB-KW"/>
</dbReference>
<protein>
    <recommendedName>
        <fullName evidence="17">Retrovirus-related Pol polyprotein from transposon TNT 1-94-like beta-barrel domain-containing protein</fullName>
    </recommendedName>
</protein>
<evidence type="ECO:0000256" key="14">
    <source>
        <dbReference type="ARBA" id="ARBA00022932"/>
    </source>
</evidence>
<comment type="function">
    <text evidence="1">The aspartyl protease (PR) mediates the proteolytic cleavages of the Gag and Gag-Pol polyproteins after assembly of the VLP.</text>
</comment>
<evidence type="ECO:0000256" key="2">
    <source>
        <dbReference type="ARBA" id="ARBA00022612"/>
    </source>
</evidence>
<evidence type="ECO:0000256" key="1">
    <source>
        <dbReference type="ARBA" id="ARBA00002180"/>
    </source>
</evidence>
<keyword evidence="11" id="KW-0460">Magnesium</keyword>
<keyword evidence="2" id="KW-1188">Viral release from host cell</keyword>
<evidence type="ECO:0000256" key="3">
    <source>
        <dbReference type="ARBA" id="ARBA00022670"/>
    </source>
</evidence>
<organism evidence="18 19">
    <name type="scientific">Puccinia sorghi</name>
    <dbReference type="NCBI Taxonomy" id="27349"/>
    <lineage>
        <taxon>Eukaryota</taxon>
        <taxon>Fungi</taxon>
        <taxon>Dikarya</taxon>
        <taxon>Basidiomycota</taxon>
        <taxon>Pucciniomycotina</taxon>
        <taxon>Pucciniomycetes</taxon>
        <taxon>Pucciniales</taxon>
        <taxon>Pucciniaceae</taxon>
        <taxon>Puccinia</taxon>
    </lineage>
</organism>
<evidence type="ECO:0000313" key="19">
    <source>
        <dbReference type="Proteomes" id="UP000037035"/>
    </source>
</evidence>
<keyword evidence="14" id="KW-0239">DNA-directed DNA polymerase</keyword>
<dbReference type="GO" id="GO:0004519">
    <property type="term" value="F:endonuclease activity"/>
    <property type="evidence" value="ECO:0007669"/>
    <property type="project" value="UniProtKB-KW"/>
</dbReference>
<dbReference type="InterPro" id="IPR012337">
    <property type="entry name" value="RNaseH-like_sf"/>
</dbReference>
<evidence type="ECO:0000256" key="8">
    <source>
        <dbReference type="ARBA" id="ARBA00022759"/>
    </source>
</evidence>
<keyword evidence="7" id="KW-0547">Nucleotide-binding</keyword>
<dbReference type="InterPro" id="IPR036397">
    <property type="entry name" value="RNaseH_sf"/>
</dbReference>
<keyword evidence="5" id="KW-0540">Nuclease</keyword>
<gene>
    <name evidence="18" type="ORF">VP01_5379g1</name>
</gene>
<dbReference type="GO" id="GO:0015074">
    <property type="term" value="P:DNA integration"/>
    <property type="evidence" value="ECO:0007669"/>
    <property type="project" value="UniProtKB-KW"/>
</dbReference>
<dbReference type="InterPro" id="IPR054722">
    <property type="entry name" value="PolX-like_BBD"/>
</dbReference>
<keyword evidence="19" id="KW-1185">Reference proteome</keyword>
<dbReference type="EMBL" id="LAVV01010585">
    <property type="protein sequence ID" value="KNZ48840.1"/>
    <property type="molecule type" value="Genomic_DNA"/>
</dbReference>
<evidence type="ECO:0000313" key="18">
    <source>
        <dbReference type="EMBL" id="KNZ48840.1"/>
    </source>
</evidence>
<evidence type="ECO:0000256" key="13">
    <source>
        <dbReference type="ARBA" id="ARBA00022918"/>
    </source>
</evidence>
<sequence length="294" mass="33528">KHCRRLTQTKQYYSTFSSIQPSVFILDSRSSSHIVSDRKFFLNLDESKGGVINTSCGLSTLQIKGKGTVKIKFRDQTVVFHNVLLVPNITFNVLSLRLLVLDKCNINFYANHFEILRDNEIYLDGHYQNNIPILELHPELPQHQTHLSEAELLHKSLSHVSYCRLRQKLGIPIKASKECKSCAVVKITKATFKHQTSLASKPFEELHLDLIGPITPLSHKQHKYILTIVDGNTRFVCTIPLTSKSDVFSALTGTVDIKAKRIGYYPQPCCGSLKPKEIQVRASRRLWKIDWLEC</sequence>
<keyword evidence="10" id="KW-0067">ATP-binding</keyword>
<evidence type="ECO:0000256" key="5">
    <source>
        <dbReference type="ARBA" id="ARBA00022722"/>
    </source>
</evidence>
<evidence type="ECO:0000256" key="4">
    <source>
        <dbReference type="ARBA" id="ARBA00022695"/>
    </source>
</evidence>
<keyword evidence="15" id="KW-0917">Virion maturation</keyword>
<dbReference type="GO" id="GO:0003964">
    <property type="term" value="F:RNA-directed DNA polymerase activity"/>
    <property type="evidence" value="ECO:0007669"/>
    <property type="project" value="UniProtKB-KW"/>
</dbReference>
<proteinExistence type="predicted"/>
<dbReference type="GO" id="GO:0006310">
    <property type="term" value="P:DNA recombination"/>
    <property type="evidence" value="ECO:0007669"/>
    <property type="project" value="UniProtKB-KW"/>
</dbReference>
<evidence type="ECO:0000256" key="6">
    <source>
        <dbReference type="ARBA" id="ARBA00022723"/>
    </source>
</evidence>
<dbReference type="Pfam" id="PF22936">
    <property type="entry name" value="Pol_BBD"/>
    <property type="match status" value="1"/>
</dbReference>
<accession>A0A0L6ULZ7</accession>
<dbReference type="GO" id="GO:0003887">
    <property type="term" value="F:DNA-directed DNA polymerase activity"/>
    <property type="evidence" value="ECO:0007669"/>
    <property type="project" value="UniProtKB-KW"/>
</dbReference>
<dbReference type="AlphaFoldDB" id="A0A0L6ULZ7"/>
<evidence type="ECO:0000256" key="11">
    <source>
        <dbReference type="ARBA" id="ARBA00022842"/>
    </source>
</evidence>
<keyword evidence="14" id="KW-0808">Transferase</keyword>
<dbReference type="OrthoDB" id="413361at2759"/>
<evidence type="ECO:0000256" key="16">
    <source>
        <dbReference type="ARBA" id="ARBA00023172"/>
    </source>
</evidence>
<evidence type="ECO:0000256" key="15">
    <source>
        <dbReference type="ARBA" id="ARBA00023113"/>
    </source>
</evidence>
<evidence type="ECO:0000256" key="7">
    <source>
        <dbReference type="ARBA" id="ARBA00022741"/>
    </source>
</evidence>
<dbReference type="PANTHER" id="PTHR42648:SF11">
    <property type="entry name" value="TRANSPOSON TY4-P GAG-POL POLYPROTEIN"/>
    <property type="match status" value="1"/>
</dbReference>
<keyword evidence="6" id="KW-0479">Metal-binding</keyword>
<dbReference type="GO" id="GO:0005524">
    <property type="term" value="F:ATP binding"/>
    <property type="evidence" value="ECO:0007669"/>
    <property type="project" value="UniProtKB-KW"/>
</dbReference>
<dbReference type="InterPro" id="IPR039537">
    <property type="entry name" value="Retrotran_Ty1/copia-like"/>
</dbReference>
<dbReference type="Proteomes" id="UP000037035">
    <property type="component" value="Unassembled WGS sequence"/>
</dbReference>
<dbReference type="GO" id="GO:0003676">
    <property type="term" value="F:nucleic acid binding"/>
    <property type="evidence" value="ECO:0007669"/>
    <property type="project" value="InterPro"/>
</dbReference>
<keyword evidence="8" id="KW-0255">Endonuclease</keyword>
<feature type="non-terminal residue" evidence="18">
    <location>
        <position position="1"/>
    </location>
</feature>
<dbReference type="VEuPathDB" id="FungiDB:VP01_5379g1"/>
<keyword evidence="9" id="KW-0378">Hydrolase</keyword>
<dbReference type="Gene3D" id="3.30.420.10">
    <property type="entry name" value="Ribonuclease H-like superfamily/Ribonuclease H"/>
    <property type="match status" value="1"/>
</dbReference>
<keyword evidence="4" id="KW-0548">Nucleotidyltransferase</keyword>
<evidence type="ECO:0000256" key="12">
    <source>
        <dbReference type="ARBA" id="ARBA00022908"/>
    </source>
</evidence>
<feature type="domain" description="Retrovirus-related Pol polyprotein from transposon TNT 1-94-like beta-barrel" evidence="17">
    <location>
        <begin position="24"/>
        <end position="99"/>
    </location>
</feature>
<evidence type="ECO:0000256" key="9">
    <source>
        <dbReference type="ARBA" id="ARBA00022801"/>
    </source>
</evidence>
<comment type="caution">
    <text evidence="18">The sequence shown here is derived from an EMBL/GenBank/DDBJ whole genome shotgun (WGS) entry which is preliminary data.</text>
</comment>